<accession>A0A931CUU0</accession>
<feature type="signal peptide" evidence="2">
    <location>
        <begin position="1"/>
        <end position="23"/>
    </location>
</feature>
<evidence type="ECO:0000256" key="1">
    <source>
        <dbReference type="SAM" id="MobiDB-lite"/>
    </source>
</evidence>
<evidence type="ECO:0008006" key="5">
    <source>
        <dbReference type="Google" id="ProtNLM"/>
    </source>
</evidence>
<feature type="chain" id="PRO_5037864051" description="Lipoprotein" evidence="2">
    <location>
        <begin position="24"/>
        <end position="193"/>
    </location>
</feature>
<evidence type="ECO:0000313" key="4">
    <source>
        <dbReference type="Proteomes" id="UP000655366"/>
    </source>
</evidence>
<dbReference type="AlphaFoldDB" id="A0A931CUU0"/>
<feature type="region of interest" description="Disordered" evidence="1">
    <location>
        <begin position="25"/>
        <end position="56"/>
    </location>
</feature>
<dbReference type="RefSeq" id="WP_196398715.1">
    <property type="nucleotide sequence ID" value="NZ_JADNYM010000041.1"/>
</dbReference>
<organism evidence="3 4">
    <name type="scientific">Arthrobacter terrae</name>
    <dbReference type="NCBI Taxonomy" id="2935737"/>
    <lineage>
        <taxon>Bacteria</taxon>
        <taxon>Bacillati</taxon>
        <taxon>Actinomycetota</taxon>
        <taxon>Actinomycetes</taxon>
        <taxon>Micrococcales</taxon>
        <taxon>Micrococcaceae</taxon>
        <taxon>Arthrobacter</taxon>
    </lineage>
</organism>
<reference evidence="3 4" key="1">
    <citation type="submission" date="2020-11" db="EMBL/GenBank/DDBJ databases">
        <title>Arthrobacter antarcticus sp. nov., isolated from Antarctic Soil.</title>
        <authorList>
            <person name="Li J."/>
        </authorList>
    </citation>
    <scope>NUCLEOTIDE SEQUENCE [LARGE SCALE GENOMIC DNA]</scope>
    <source>
        <strain evidence="3 4">Z1-20</strain>
    </source>
</reference>
<feature type="compositionally biased region" description="Low complexity" evidence="1">
    <location>
        <begin position="25"/>
        <end position="42"/>
    </location>
</feature>
<comment type="caution">
    <text evidence="3">The sequence shown here is derived from an EMBL/GenBank/DDBJ whole genome shotgun (WGS) entry which is preliminary data.</text>
</comment>
<evidence type="ECO:0000256" key="2">
    <source>
        <dbReference type="SAM" id="SignalP"/>
    </source>
</evidence>
<keyword evidence="2" id="KW-0732">Signal</keyword>
<keyword evidence="4" id="KW-1185">Reference proteome</keyword>
<protein>
    <recommendedName>
        <fullName evidence="5">Lipoprotein</fullName>
    </recommendedName>
</protein>
<name>A0A931CUU0_9MICC</name>
<evidence type="ECO:0000313" key="3">
    <source>
        <dbReference type="EMBL" id="MBG0741784.1"/>
    </source>
</evidence>
<dbReference type="PROSITE" id="PS51257">
    <property type="entry name" value="PROKAR_LIPOPROTEIN"/>
    <property type="match status" value="1"/>
</dbReference>
<gene>
    <name evidence="3" type="ORF">IV500_20730</name>
</gene>
<sequence>MFKKTAATAALLTVLAITGCSAAATPPPNTSASAQAGASTASNNPQDIAPGKYPNKITNTSTAPGLDIISAIVENNVAPGTSTPVSDHIELQIKNTGSTDMTGFQMFYTVTDTVTGATESYFKDLTGYTLAKGATATLNFDNGTGTGHFGLNTNGIYFKSTNKLDFHIELSATNHKPATIDVSKAAGGAEKKD</sequence>
<dbReference type="Proteomes" id="UP000655366">
    <property type="component" value="Unassembled WGS sequence"/>
</dbReference>
<dbReference type="EMBL" id="JADNYM010000041">
    <property type="protein sequence ID" value="MBG0741784.1"/>
    <property type="molecule type" value="Genomic_DNA"/>
</dbReference>
<proteinExistence type="predicted"/>